<feature type="region of interest" description="Disordered" evidence="2">
    <location>
        <begin position="613"/>
        <end position="632"/>
    </location>
</feature>
<sequence length="795" mass="94174">METIFSVEEITNSLFPDNEDMVPLGQSTIPVTKIQNKKRPKKIKIKKIKRKKTHTKRKYDFNTFTSKSIVNRPNKPTRSIQTQPEEKENINSNMLEHNLKEELDEKKSIIQDLETKLFQLKDIAEELLAENQTLQNDCDEYYETCEYNDKSFQQLQNDNNELIEKNNSLIDQKDKAIYEYNQTVKKNKFLKEEIEKLDLKNCEQDLEIQMLREKQTKTEKLEQDIKDRNQLFLQNEELIQQVDLLKMEKMSVCEENLKLRKRLKANQEDKNQIIQLEEEKSNLSQVLIQKDQQIAQMNLEITHLANNLKTLEDYETVVNNLEIAELENLNKEEKIKDLNKLLVQKTDIEEQLRSEITQMENNLTELSRKFNSKLSKILPLNEEIKLTDLEEKNENLKLQLIKSTKMLNENEIEKSNFENKIKSNGKEINSFLKLQKQLNEKLVLLEKEYKNSKEKNAFLQKRNQEMDQTLAQNTITVGNLKTENEKLYKLLSDYQKKENLTNQSFEKQMEDQEKQLKELNEKSLQENSKKIQELQLAIEQMENHNAGFKKELENKQLIINDLQSSYKRATTIKKENNDKENTHEKDNFNVQNVKSKHITKEIKVKKIEIQIEPNKESSKNQTMPNSTQNNTNGIQDVVSTLESLLKNNALIETFMSLLDRIKRTSIKFINPKLPTLENNNSDFETIYKQIVNKSNQKLEDIQEDIDAFKTKMNLKSQNNFIVSLILEQIKFLKIINHLAYKSYQPVFEKLKIANEKFKNDQKLLQEEYAKQLKRKRKNKNKKKKKSKNKKTKKKK</sequence>
<organism evidence="3 4">
    <name type="scientific">Anaeramoeba flamelloides</name>
    <dbReference type="NCBI Taxonomy" id="1746091"/>
    <lineage>
        <taxon>Eukaryota</taxon>
        <taxon>Metamonada</taxon>
        <taxon>Anaeramoebidae</taxon>
        <taxon>Anaeramoeba</taxon>
    </lineage>
</organism>
<keyword evidence="1" id="KW-0175">Coiled coil</keyword>
<reference evidence="3" key="1">
    <citation type="submission" date="2022-08" db="EMBL/GenBank/DDBJ databases">
        <title>Novel sulphate-reducing endosymbionts in the free-living metamonad Anaeramoeba.</title>
        <authorList>
            <person name="Jerlstrom-Hultqvist J."/>
            <person name="Cepicka I."/>
            <person name="Gallot-Lavallee L."/>
            <person name="Salas-Leiva D."/>
            <person name="Curtis B.A."/>
            <person name="Zahonova K."/>
            <person name="Pipaliya S."/>
            <person name="Dacks J."/>
            <person name="Roger A.J."/>
        </authorList>
    </citation>
    <scope>NUCLEOTIDE SEQUENCE</scope>
    <source>
        <strain evidence="3">Busselton2</strain>
    </source>
</reference>
<proteinExistence type="predicted"/>
<accession>A0AAV8ABM5</accession>
<dbReference type="EMBL" id="JANTQA010000008">
    <property type="protein sequence ID" value="KAJ3451673.1"/>
    <property type="molecule type" value="Genomic_DNA"/>
</dbReference>
<gene>
    <name evidence="3" type="ORF">M0812_03425</name>
</gene>
<feature type="compositionally biased region" description="Basic residues" evidence="2">
    <location>
        <begin position="771"/>
        <end position="795"/>
    </location>
</feature>
<name>A0AAV8ABM5_9EUKA</name>
<evidence type="ECO:0000313" key="3">
    <source>
        <dbReference type="EMBL" id="KAJ3451673.1"/>
    </source>
</evidence>
<feature type="region of interest" description="Disordered" evidence="2">
    <location>
        <begin position="769"/>
        <end position="795"/>
    </location>
</feature>
<dbReference type="AlphaFoldDB" id="A0AAV8ABM5"/>
<evidence type="ECO:0000256" key="2">
    <source>
        <dbReference type="SAM" id="MobiDB-lite"/>
    </source>
</evidence>
<dbReference type="Proteomes" id="UP001146793">
    <property type="component" value="Unassembled WGS sequence"/>
</dbReference>
<evidence type="ECO:0000313" key="4">
    <source>
        <dbReference type="Proteomes" id="UP001146793"/>
    </source>
</evidence>
<comment type="caution">
    <text evidence="3">The sequence shown here is derived from an EMBL/GenBank/DDBJ whole genome shotgun (WGS) entry which is preliminary data.</text>
</comment>
<feature type="coiled-coil region" evidence="1">
    <location>
        <begin position="691"/>
        <end position="718"/>
    </location>
</feature>
<protein>
    <submittedName>
        <fullName evidence="3">Uncharacterized protein</fullName>
    </submittedName>
</protein>
<feature type="coiled-coil region" evidence="1">
    <location>
        <begin position="96"/>
        <end position="558"/>
    </location>
</feature>
<evidence type="ECO:0000256" key="1">
    <source>
        <dbReference type="SAM" id="Coils"/>
    </source>
</evidence>
<feature type="compositionally biased region" description="Polar residues" evidence="2">
    <location>
        <begin position="619"/>
        <end position="632"/>
    </location>
</feature>